<sequence>MNIIENLQYTVVGKFSYEWPALEELRTLIPKQCGTKGDCQVGHLCNRHILIRFNLLEDFENIMSKGVYYFNDKEGYNYQMRSLIYDAKFKVAEETTQAMAWISFPNLLPTFFVKEVLFSLASTFGKPLQLDMATINKTMPSCARVKVQVNLLENLPTQVIMEIADDDKGELRKEVVKIKYDFFPKYCNECKMQGHGHEECRILHPELSKKEAINIDNANANNESIKREGKQIQSAEK</sequence>
<feature type="domain" description="DUF4283" evidence="2">
    <location>
        <begin position="4"/>
        <end position="92"/>
    </location>
</feature>
<dbReference type="InterPro" id="IPR025558">
    <property type="entry name" value="DUF4283"/>
</dbReference>
<comment type="caution">
    <text evidence="3">The sequence shown here is derived from an EMBL/GenBank/DDBJ whole genome shotgun (WGS) entry which is preliminary data.</text>
</comment>
<name>A0A9J5Y7A2_SOLCO</name>
<dbReference type="Pfam" id="PF14111">
    <property type="entry name" value="DUF4283"/>
    <property type="match status" value="1"/>
</dbReference>
<gene>
    <name evidence="3" type="ORF">H5410_036688</name>
</gene>
<keyword evidence="1" id="KW-0175">Coiled coil</keyword>
<accession>A0A9J5Y7A2</accession>
<dbReference type="EMBL" id="JACXVP010000007">
    <property type="protein sequence ID" value="KAG5595456.1"/>
    <property type="molecule type" value="Genomic_DNA"/>
</dbReference>
<dbReference type="AlphaFoldDB" id="A0A9J5Y7A2"/>
<dbReference type="Proteomes" id="UP000824120">
    <property type="component" value="Chromosome 7"/>
</dbReference>
<proteinExistence type="predicted"/>
<evidence type="ECO:0000313" key="4">
    <source>
        <dbReference type="Proteomes" id="UP000824120"/>
    </source>
</evidence>
<dbReference type="InterPro" id="IPR040256">
    <property type="entry name" value="At4g02000-like"/>
</dbReference>
<organism evidence="3 4">
    <name type="scientific">Solanum commersonii</name>
    <name type="common">Commerson's wild potato</name>
    <name type="synonym">Commerson's nightshade</name>
    <dbReference type="NCBI Taxonomy" id="4109"/>
    <lineage>
        <taxon>Eukaryota</taxon>
        <taxon>Viridiplantae</taxon>
        <taxon>Streptophyta</taxon>
        <taxon>Embryophyta</taxon>
        <taxon>Tracheophyta</taxon>
        <taxon>Spermatophyta</taxon>
        <taxon>Magnoliopsida</taxon>
        <taxon>eudicotyledons</taxon>
        <taxon>Gunneridae</taxon>
        <taxon>Pentapetalae</taxon>
        <taxon>asterids</taxon>
        <taxon>lamiids</taxon>
        <taxon>Solanales</taxon>
        <taxon>Solanaceae</taxon>
        <taxon>Solanoideae</taxon>
        <taxon>Solaneae</taxon>
        <taxon>Solanum</taxon>
    </lineage>
</organism>
<dbReference type="PANTHER" id="PTHR31286">
    <property type="entry name" value="GLYCINE-RICH CELL WALL STRUCTURAL PROTEIN 1.8-LIKE"/>
    <property type="match status" value="1"/>
</dbReference>
<protein>
    <recommendedName>
        <fullName evidence="2">DUF4283 domain-containing protein</fullName>
    </recommendedName>
</protein>
<dbReference type="PANTHER" id="PTHR31286:SF79">
    <property type="entry name" value="N-6 ADENINE-SPECIFIC DNA METHYLASE"/>
    <property type="match status" value="1"/>
</dbReference>
<reference evidence="3 4" key="1">
    <citation type="submission" date="2020-09" db="EMBL/GenBank/DDBJ databases">
        <title>De no assembly of potato wild relative species, Solanum commersonii.</title>
        <authorList>
            <person name="Cho K."/>
        </authorList>
    </citation>
    <scope>NUCLEOTIDE SEQUENCE [LARGE SCALE GENOMIC DNA]</scope>
    <source>
        <strain evidence="3">LZ3.2</strain>
        <tissue evidence="3">Leaf</tissue>
    </source>
</reference>
<evidence type="ECO:0000259" key="2">
    <source>
        <dbReference type="Pfam" id="PF14111"/>
    </source>
</evidence>
<dbReference type="OrthoDB" id="851886at2759"/>
<feature type="coiled-coil region" evidence="1">
    <location>
        <begin position="208"/>
        <end position="235"/>
    </location>
</feature>
<keyword evidence="4" id="KW-1185">Reference proteome</keyword>
<evidence type="ECO:0000313" key="3">
    <source>
        <dbReference type="EMBL" id="KAG5595456.1"/>
    </source>
</evidence>
<evidence type="ECO:0000256" key="1">
    <source>
        <dbReference type="SAM" id="Coils"/>
    </source>
</evidence>